<evidence type="ECO:0000256" key="2">
    <source>
        <dbReference type="ARBA" id="ARBA00022490"/>
    </source>
</evidence>
<organism evidence="8 9">
    <name type="scientific">Drosophila suzukii</name>
    <name type="common">Spotted-wing drosophila fruit fly</name>
    <dbReference type="NCBI Taxonomy" id="28584"/>
    <lineage>
        <taxon>Eukaryota</taxon>
        <taxon>Metazoa</taxon>
        <taxon>Ecdysozoa</taxon>
        <taxon>Arthropoda</taxon>
        <taxon>Hexapoda</taxon>
        <taxon>Insecta</taxon>
        <taxon>Pterygota</taxon>
        <taxon>Neoptera</taxon>
        <taxon>Endopterygota</taxon>
        <taxon>Diptera</taxon>
        <taxon>Brachycera</taxon>
        <taxon>Muscomorpha</taxon>
        <taxon>Ephydroidea</taxon>
        <taxon>Drosophilidae</taxon>
        <taxon>Drosophila</taxon>
        <taxon>Sophophora</taxon>
    </lineage>
</organism>
<feature type="compositionally biased region" description="Low complexity" evidence="7">
    <location>
        <begin position="686"/>
        <end position="699"/>
    </location>
</feature>
<evidence type="ECO:0000256" key="6">
    <source>
        <dbReference type="RuleBase" id="RU000686"/>
    </source>
</evidence>
<dbReference type="PROSITE" id="PS51491">
    <property type="entry name" value="TAU_MAP_2"/>
    <property type="match status" value="4"/>
</dbReference>
<feature type="region of interest" description="Disordered" evidence="7">
    <location>
        <begin position="1"/>
        <end position="524"/>
    </location>
</feature>
<evidence type="ECO:0000256" key="5">
    <source>
        <dbReference type="ARBA" id="ARBA00023212"/>
    </source>
</evidence>
<feature type="compositionally biased region" description="Basic and acidic residues" evidence="7">
    <location>
        <begin position="1"/>
        <end position="10"/>
    </location>
</feature>
<keyword evidence="3" id="KW-0597">Phosphoprotein</keyword>
<dbReference type="PANTHER" id="PTHR11501:SF18">
    <property type="entry name" value="MICROTUBULE-ASSOCIATED PROTEIN"/>
    <property type="match status" value="1"/>
</dbReference>
<evidence type="ECO:0000256" key="3">
    <source>
        <dbReference type="ARBA" id="ARBA00022553"/>
    </source>
</evidence>
<feature type="region of interest" description="Disordered" evidence="7">
    <location>
        <begin position="681"/>
        <end position="711"/>
    </location>
</feature>
<protein>
    <recommendedName>
        <fullName evidence="6">Microtubule-associated protein</fullName>
    </recommendedName>
</protein>
<keyword evidence="2 6" id="KW-0963">Cytoplasm</keyword>
<dbReference type="PROSITE" id="PS00229">
    <property type="entry name" value="TAU_MAP_1"/>
    <property type="match status" value="2"/>
</dbReference>
<comment type="subcellular location">
    <subcellularLocation>
        <location evidence="1 6">Cytoplasm</location>
        <location evidence="1 6">Cytoskeleton</location>
    </subcellularLocation>
</comment>
<dbReference type="GO" id="GO:0031175">
    <property type="term" value="P:neuron projection development"/>
    <property type="evidence" value="ECO:0007669"/>
    <property type="project" value="TreeGrafter"/>
</dbReference>
<dbReference type="InterPro" id="IPR001084">
    <property type="entry name" value="MAP_tubulin-bd_rpt"/>
</dbReference>
<keyword evidence="6" id="KW-0493">Microtubule</keyword>
<feature type="region of interest" description="Disordered" evidence="7">
    <location>
        <begin position="654"/>
        <end position="673"/>
    </location>
</feature>
<keyword evidence="4" id="KW-0677">Repeat</keyword>
<keyword evidence="8" id="KW-1185">Reference proteome</keyword>
<dbReference type="Pfam" id="PF00418">
    <property type="entry name" value="Tubulin-binding"/>
    <property type="match status" value="4"/>
</dbReference>
<dbReference type="Proteomes" id="UP001652628">
    <property type="component" value="Chromosome 3"/>
</dbReference>
<feature type="compositionally biased region" description="Polar residues" evidence="7">
    <location>
        <begin position="74"/>
        <end position="83"/>
    </location>
</feature>
<feature type="compositionally biased region" description="Pro residues" evidence="7">
    <location>
        <begin position="300"/>
        <end position="341"/>
    </location>
</feature>
<sequence>MYATGKERSGQEISSQDYTMQQLQQRTASKSEYPPAESADRLNQQLRSQPAQEYVSYNTNESSVAGSKQEPRNQDSTSFSSEVVNPDRSRQQLRVQQNPEYLGPSYEASRDPQRSQPAADYPANTSLYERQSRAPPATTIDYTTGYNAPPKDRTLSRSNSRPTFSPNPNPNSKLQSIPNPEYVRPPPQNFVLPPQMRPAVGPPQPRPPFAGARPMVGMVGGPRPPMPPNMAARPPPLRTTDSKSNLLMGPGPPGMRPGMPPQLNMQQARLPNAGGPLSPPGQGPPRPPGGFPWNPAGAPGMPPGARPPPQNMTRPPPPTFARPPPGQPLQAPPFNRPPFNQPPMQQQPLQQQQQQHMQQQQQPPQQLRPLSAASAHNNNDDDDDVVMGPAVTPLKTFNQRPDPMGEPLLEDVEPPFETSPPAGESKKGHGFKGDNDSGVDESTQEKDRNGPISPSSPVKTPTSTSSKPDKSGTSRPPSATPSNKSAPKSRSASKNRLLLKTPEPEPPKKVPMNKVQVGHAPSPNLKAVRSKIGSLDNATYKPGGGHVKIESKKIDIKAAPRIEAKNDKYMPKGGEKKIVTTKLQWNAKSKIGSLENAAHKPGGGDKKIETLKMDFKDKAKPKVGSTANVKHQPGGGDIKIQTQKLEIKAQSKVGSLDNVKHKPGGGEKKIFDDKDYLKNVEHSVALTTPPTQSPLPSMTASGADENLNQQS</sequence>
<dbReference type="GO" id="GO:0000226">
    <property type="term" value="P:microtubule cytoskeleton organization"/>
    <property type="evidence" value="ECO:0007669"/>
    <property type="project" value="TreeGrafter"/>
</dbReference>
<accession>A0AB40DAP3</accession>
<evidence type="ECO:0000256" key="4">
    <source>
        <dbReference type="ARBA" id="ARBA00022737"/>
    </source>
</evidence>
<feature type="compositionally biased region" description="Basic and acidic residues" evidence="7">
    <location>
        <begin position="658"/>
        <end position="673"/>
    </location>
</feature>
<proteinExistence type="predicted"/>
<gene>
    <name evidence="9" type="primary">tau</name>
</gene>
<evidence type="ECO:0000256" key="7">
    <source>
        <dbReference type="SAM" id="MobiDB-lite"/>
    </source>
</evidence>
<dbReference type="GO" id="GO:0008017">
    <property type="term" value="F:microtubule binding"/>
    <property type="evidence" value="ECO:0007669"/>
    <property type="project" value="InterPro"/>
</dbReference>
<feature type="compositionally biased region" description="Pro residues" evidence="7">
    <location>
        <begin position="222"/>
        <end position="237"/>
    </location>
</feature>
<feature type="region of interest" description="Disordered" evidence="7">
    <location>
        <begin position="619"/>
        <end position="639"/>
    </location>
</feature>
<feature type="compositionally biased region" description="Basic and acidic residues" evidence="7">
    <location>
        <begin position="424"/>
        <end position="435"/>
    </location>
</feature>
<dbReference type="RefSeq" id="XP_065721305.2">
    <property type="nucleotide sequence ID" value="XM_065865233.2"/>
</dbReference>
<feature type="compositionally biased region" description="Low complexity" evidence="7">
    <location>
        <begin position="453"/>
        <end position="466"/>
    </location>
</feature>
<evidence type="ECO:0000313" key="8">
    <source>
        <dbReference type="Proteomes" id="UP001652628"/>
    </source>
</evidence>
<feature type="compositionally biased region" description="Polar residues" evidence="7">
    <location>
        <begin position="41"/>
        <end position="66"/>
    </location>
</feature>
<dbReference type="InterPro" id="IPR027324">
    <property type="entry name" value="MAP2/MAP4/Tau"/>
</dbReference>
<dbReference type="AlphaFoldDB" id="A0AB40DAP3"/>
<evidence type="ECO:0000256" key="1">
    <source>
        <dbReference type="ARBA" id="ARBA00004245"/>
    </source>
</evidence>
<feature type="compositionally biased region" description="Low complexity" evidence="7">
    <location>
        <begin position="342"/>
        <end position="369"/>
    </location>
</feature>
<evidence type="ECO:0000313" key="9">
    <source>
        <dbReference type="RefSeq" id="XP_065721305.2"/>
    </source>
</evidence>
<reference evidence="9" key="1">
    <citation type="submission" date="2025-08" db="UniProtKB">
        <authorList>
            <consortium name="RefSeq"/>
        </authorList>
    </citation>
    <scope>IDENTIFICATION</scope>
</reference>
<feature type="compositionally biased region" description="Polar residues" evidence="7">
    <location>
        <begin position="156"/>
        <end position="178"/>
    </location>
</feature>
<dbReference type="GO" id="GO:0005874">
    <property type="term" value="C:microtubule"/>
    <property type="evidence" value="ECO:0007669"/>
    <property type="project" value="UniProtKB-KW"/>
</dbReference>
<name>A0AB40DAP3_DROSZ</name>
<feature type="compositionally biased region" description="Polar residues" evidence="7">
    <location>
        <begin position="475"/>
        <end position="494"/>
    </location>
</feature>
<keyword evidence="5 6" id="KW-0206">Cytoskeleton</keyword>
<feature type="compositionally biased region" description="Pro residues" evidence="7">
    <location>
        <begin position="250"/>
        <end position="260"/>
    </location>
</feature>
<feature type="compositionally biased region" description="Polar residues" evidence="7">
    <location>
        <begin position="11"/>
        <end position="30"/>
    </location>
</feature>
<dbReference type="PANTHER" id="PTHR11501">
    <property type="entry name" value="MICROTUBULE-ASSOCIATED PROTEIN"/>
    <property type="match status" value="1"/>
</dbReference>
<dbReference type="GO" id="GO:0043005">
    <property type="term" value="C:neuron projection"/>
    <property type="evidence" value="ECO:0007669"/>
    <property type="project" value="TreeGrafter"/>
</dbReference>
<feature type="compositionally biased region" description="Pro residues" evidence="7">
    <location>
        <begin position="277"/>
        <end position="290"/>
    </location>
</feature>
<dbReference type="GeneID" id="108019526"/>